<name>A0A6L2Q639_COPFO</name>
<dbReference type="AlphaFoldDB" id="A0A6L2Q639"/>
<evidence type="ECO:0008006" key="5">
    <source>
        <dbReference type="Google" id="ProtNLM"/>
    </source>
</evidence>
<dbReference type="SUPFAM" id="SSF81321">
    <property type="entry name" value="Family A G protein-coupled receptor-like"/>
    <property type="match status" value="1"/>
</dbReference>
<keyword evidence="2" id="KW-0812">Transmembrane</keyword>
<protein>
    <recommendedName>
        <fullName evidence="5">G-protein coupled receptors family 1 profile domain-containing protein</fullName>
    </recommendedName>
</protein>
<accession>A0A6L2Q639</accession>
<dbReference type="InParanoid" id="A0A6L2Q639"/>
<sequence length="422" mass="45815">MAGQELTSGNIRFLTQPFLFIKHCTNRRWSQGLLFHQALVDCARAAILIPLGISIFKCQPVNKCSLVETAFLLLVTVSTVNMLTTVLNDSPVFPEDDEDDSDLTAPLLMDSPQCVLFGTFMIWFASITINLGPTFLSGALAANSESGHNAPSCPLVHGPFRHYVLNVLWIVINVICVILTLFHLHKLHRDLTKANVEAVRVAGLVTTLVNVTGGGGNGAIPRVRASVHRGSQPLHTLGGAIQEQRRMRNYLRRMEREGVQRVKMFLVITAAYVLFWGPLFFVTLVHHPALGNQLGYECRCPNTGAVTMGTPREVETPGQAKHAETYATVHSANISVIALVAQQENEIRDPPHHASCGLCTRIREPNAVPGDAPRSTASSAGFMLWLLRTVECVASQYGGGQQLHTSGTHGATTATATTGDVT</sequence>
<feature type="transmembrane region" description="Helical" evidence="2">
    <location>
        <begin position="162"/>
        <end position="184"/>
    </location>
</feature>
<feature type="transmembrane region" description="Helical" evidence="2">
    <location>
        <begin position="262"/>
        <end position="285"/>
    </location>
</feature>
<organism evidence="3 4">
    <name type="scientific">Coptotermes formosanus</name>
    <name type="common">Formosan subterranean termite</name>
    <dbReference type="NCBI Taxonomy" id="36987"/>
    <lineage>
        <taxon>Eukaryota</taxon>
        <taxon>Metazoa</taxon>
        <taxon>Ecdysozoa</taxon>
        <taxon>Arthropoda</taxon>
        <taxon>Hexapoda</taxon>
        <taxon>Insecta</taxon>
        <taxon>Pterygota</taxon>
        <taxon>Neoptera</taxon>
        <taxon>Polyneoptera</taxon>
        <taxon>Dictyoptera</taxon>
        <taxon>Blattodea</taxon>
        <taxon>Blattoidea</taxon>
        <taxon>Termitoidae</taxon>
        <taxon>Rhinotermitidae</taxon>
        <taxon>Coptotermes</taxon>
    </lineage>
</organism>
<feature type="region of interest" description="Disordered" evidence="1">
    <location>
        <begin position="401"/>
        <end position="422"/>
    </location>
</feature>
<evidence type="ECO:0000256" key="1">
    <source>
        <dbReference type="SAM" id="MobiDB-lite"/>
    </source>
</evidence>
<keyword evidence="2" id="KW-0472">Membrane</keyword>
<gene>
    <name evidence="3" type="ORF">Cfor_01592</name>
</gene>
<keyword evidence="4" id="KW-1185">Reference proteome</keyword>
<evidence type="ECO:0000256" key="2">
    <source>
        <dbReference type="SAM" id="Phobius"/>
    </source>
</evidence>
<feature type="transmembrane region" description="Helical" evidence="2">
    <location>
        <begin position="115"/>
        <end position="142"/>
    </location>
</feature>
<dbReference type="EMBL" id="BLKM01002051">
    <property type="protein sequence ID" value="GFG40423.1"/>
    <property type="molecule type" value="Genomic_DNA"/>
</dbReference>
<dbReference type="Proteomes" id="UP000502823">
    <property type="component" value="Unassembled WGS sequence"/>
</dbReference>
<feature type="compositionally biased region" description="Low complexity" evidence="1">
    <location>
        <begin position="404"/>
        <end position="422"/>
    </location>
</feature>
<dbReference type="Gene3D" id="1.20.1070.10">
    <property type="entry name" value="Rhodopsin 7-helix transmembrane proteins"/>
    <property type="match status" value="1"/>
</dbReference>
<evidence type="ECO:0000313" key="4">
    <source>
        <dbReference type="Proteomes" id="UP000502823"/>
    </source>
</evidence>
<reference evidence="4" key="1">
    <citation type="submission" date="2020-01" db="EMBL/GenBank/DDBJ databases">
        <title>Draft genome sequence of the Termite Coptotermes fromosanus.</title>
        <authorList>
            <person name="Itakura S."/>
            <person name="Yosikawa Y."/>
            <person name="Umezawa K."/>
        </authorList>
    </citation>
    <scope>NUCLEOTIDE SEQUENCE [LARGE SCALE GENOMIC DNA]</scope>
</reference>
<keyword evidence="2" id="KW-1133">Transmembrane helix</keyword>
<evidence type="ECO:0000313" key="3">
    <source>
        <dbReference type="EMBL" id="GFG40423.1"/>
    </source>
</evidence>
<dbReference type="OrthoDB" id="10037292at2759"/>
<comment type="caution">
    <text evidence="3">The sequence shown here is derived from an EMBL/GenBank/DDBJ whole genome shotgun (WGS) entry which is preliminary data.</text>
</comment>
<proteinExistence type="predicted"/>